<dbReference type="InterPro" id="IPR002024">
    <property type="entry name" value="Bacterioferritin"/>
</dbReference>
<dbReference type="NCBIfam" id="TIGR00754">
    <property type="entry name" value="bfr"/>
    <property type="match status" value="1"/>
</dbReference>
<dbReference type="PANTHER" id="PTHR30295:SF0">
    <property type="entry name" value="BACTERIOFERRITIN"/>
    <property type="match status" value="1"/>
</dbReference>
<dbReference type="PROSITE" id="PS50905">
    <property type="entry name" value="FERRITIN_LIKE"/>
    <property type="match status" value="1"/>
</dbReference>
<accession>A0A432X011</accession>
<dbReference type="GO" id="GO:0008199">
    <property type="term" value="F:ferric iron binding"/>
    <property type="evidence" value="ECO:0007669"/>
    <property type="project" value="InterPro"/>
</dbReference>
<dbReference type="PRINTS" id="PR00601">
    <property type="entry name" value="BACFERRITIN"/>
</dbReference>
<dbReference type="EMBL" id="PIPQ01000006">
    <property type="protein sequence ID" value="RUO39385.1"/>
    <property type="molecule type" value="Genomic_DNA"/>
</dbReference>
<dbReference type="PIRSF" id="PIRSF002560">
    <property type="entry name" value="Bacterioferritin"/>
    <property type="match status" value="1"/>
</dbReference>
<keyword evidence="4 10" id="KW-0349">Heme</keyword>
<evidence type="ECO:0000256" key="3">
    <source>
        <dbReference type="ARBA" id="ARBA00022434"/>
    </source>
</evidence>
<dbReference type="GO" id="GO:0020037">
    <property type="term" value="F:heme binding"/>
    <property type="evidence" value="ECO:0007669"/>
    <property type="project" value="TreeGrafter"/>
</dbReference>
<dbReference type="RefSeq" id="WP_126757885.1">
    <property type="nucleotide sequence ID" value="NZ_PIPQ01000006.1"/>
</dbReference>
<dbReference type="PROSITE" id="PS00549">
    <property type="entry name" value="BACTERIOFERRITIN"/>
    <property type="match status" value="1"/>
</dbReference>
<name>A0A432X011_9GAMM</name>
<feature type="binding site" evidence="9">
    <location>
        <position position="54"/>
    </location>
    <ligand>
        <name>Fe cation</name>
        <dbReference type="ChEBI" id="CHEBI:24875"/>
        <label>1</label>
    </ligand>
</feature>
<evidence type="ECO:0000256" key="7">
    <source>
        <dbReference type="ARBA" id="ARBA00036243"/>
    </source>
</evidence>
<dbReference type="Gene3D" id="1.20.1260.10">
    <property type="match status" value="1"/>
</dbReference>
<feature type="binding site" evidence="9">
    <location>
        <position position="51"/>
    </location>
    <ligand>
        <name>Fe cation</name>
        <dbReference type="ChEBI" id="CHEBI:24875"/>
        <label>1</label>
    </ligand>
</feature>
<evidence type="ECO:0000259" key="11">
    <source>
        <dbReference type="PROSITE" id="PS50905"/>
    </source>
</evidence>
<dbReference type="GO" id="GO:0006879">
    <property type="term" value="P:intracellular iron ion homeostasis"/>
    <property type="evidence" value="ECO:0007669"/>
    <property type="project" value="UniProtKB-KW"/>
</dbReference>
<comment type="similarity">
    <text evidence="2 8 10">Belongs to the bacterioferritin family.</text>
</comment>
<dbReference type="GO" id="GO:0006826">
    <property type="term" value="P:iron ion transport"/>
    <property type="evidence" value="ECO:0007669"/>
    <property type="project" value="InterPro"/>
</dbReference>
<comment type="catalytic activity">
    <reaction evidence="7">
        <text>Fe(2+)(in) = Fe(2+)(out)</text>
        <dbReference type="Rhea" id="RHEA:28486"/>
        <dbReference type="ChEBI" id="CHEBI:29033"/>
    </reaction>
</comment>
<evidence type="ECO:0000256" key="2">
    <source>
        <dbReference type="ARBA" id="ARBA00008093"/>
    </source>
</evidence>
<evidence type="ECO:0000313" key="12">
    <source>
        <dbReference type="EMBL" id="RUO39385.1"/>
    </source>
</evidence>
<dbReference type="InterPro" id="IPR009040">
    <property type="entry name" value="Ferritin-like_diiron"/>
</dbReference>
<dbReference type="Proteomes" id="UP000286976">
    <property type="component" value="Unassembled WGS sequence"/>
</dbReference>
<feature type="binding site" description="axial binding residue" evidence="9">
    <location>
        <position position="52"/>
    </location>
    <ligand>
        <name>heme b</name>
        <dbReference type="ChEBI" id="CHEBI:60344"/>
        <note>ligand shared between dimeric partners</note>
    </ligand>
    <ligandPart>
        <name>Fe</name>
        <dbReference type="ChEBI" id="CHEBI:18248"/>
    </ligandPart>
</feature>
<evidence type="ECO:0000256" key="1">
    <source>
        <dbReference type="ARBA" id="ARBA00001970"/>
    </source>
</evidence>
<comment type="cofactor">
    <cofactor evidence="1">
        <name>heme b</name>
        <dbReference type="ChEBI" id="CHEBI:60344"/>
    </cofactor>
</comment>
<dbReference type="Pfam" id="PF00210">
    <property type="entry name" value="Ferritin"/>
    <property type="match status" value="1"/>
</dbReference>
<evidence type="ECO:0000256" key="6">
    <source>
        <dbReference type="ARBA" id="ARBA00023004"/>
    </source>
</evidence>
<dbReference type="AlphaFoldDB" id="A0A432X011"/>
<gene>
    <name evidence="12" type="primary">bfr</name>
    <name evidence="12" type="ORF">CWE15_09690</name>
</gene>
<protein>
    <recommendedName>
        <fullName evidence="8 10">Bacterioferritin</fullName>
        <ecNumber evidence="8">1.16.3.1</ecNumber>
    </recommendedName>
</protein>
<evidence type="ECO:0000256" key="5">
    <source>
        <dbReference type="ARBA" id="ARBA00022723"/>
    </source>
</evidence>
<dbReference type="GO" id="GO:0005829">
    <property type="term" value="C:cytosol"/>
    <property type="evidence" value="ECO:0007669"/>
    <property type="project" value="TreeGrafter"/>
</dbReference>
<dbReference type="CDD" id="cd00907">
    <property type="entry name" value="Bacterioferritin"/>
    <property type="match status" value="1"/>
</dbReference>
<evidence type="ECO:0000256" key="9">
    <source>
        <dbReference type="PIRSR" id="PIRSR002560-1"/>
    </source>
</evidence>
<dbReference type="SUPFAM" id="SSF47240">
    <property type="entry name" value="Ferritin-like"/>
    <property type="match status" value="1"/>
</dbReference>
<proteinExistence type="inferred from homology"/>
<keyword evidence="3 8" id="KW-0409">Iron storage</keyword>
<comment type="function">
    <text evidence="8">Iron-storage protein, whose ferroxidase center binds Fe(2+), oxidizes it using dioxygen to Fe(3+), and participates in the subsequent Fe(3+) oxide mineral core formation within the central cavity of the BFR protein shell.</text>
</comment>
<feature type="binding site" evidence="9">
    <location>
        <position position="51"/>
    </location>
    <ligand>
        <name>Fe cation</name>
        <dbReference type="ChEBI" id="CHEBI:24875"/>
        <label>2</label>
    </ligand>
</feature>
<sequence length="159" mass="18086">MKGNTEVLAALNSVLTRKLTAINQYFLHARMHKNTGFEQLNSAVYKASIKEMVHADKIIERILLLEGLPNLQELGKLFIGEHTKEMLTSDLKVQAADIKAIKQAIAVCEKAEDFVSRELLSEILEQQEEHYDWLETQVELMKRIGVERYLQTKLPGGGH</sequence>
<dbReference type="EC" id="1.16.3.1" evidence="8"/>
<comment type="catalytic activity">
    <reaction evidence="8">
        <text>4 Fe(2+) + O2 + 4 H(+) = 4 Fe(3+) + 2 H2O</text>
        <dbReference type="Rhea" id="RHEA:11148"/>
        <dbReference type="ChEBI" id="CHEBI:15377"/>
        <dbReference type="ChEBI" id="CHEBI:15378"/>
        <dbReference type="ChEBI" id="CHEBI:15379"/>
        <dbReference type="ChEBI" id="CHEBI:29033"/>
        <dbReference type="ChEBI" id="CHEBI:29034"/>
        <dbReference type="EC" id="1.16.3.1"/>
    </reaction>
</comment>
<comment type="caution">
    <text evidence="12">The sequence shown here is derived from an EMBL/GenBank/DDBJ whole genome shotgun (WGS) entry which is preliminary data.</text>
</comment>
<dbReference type="GO" id="GO:0004322">
    <property type="term" value="F:ferroxidase activity"/>
    <property type="evidence" value="ECO:0007669"/>
    <property type="project" value="UniProtKB-EC"/>
</dbReference>
<reference evidence="12 13" key="1">
    <citation type="journal article" date="2011" name="Front. Microbiol.">
        <title>Genomic signatures of strain selection and enhancement in Bacillus atrophaeus var. globigii, a historical biowarfare simulant.</title>
        <authorList>
            <person name="Gibbons H.S."/>
            <person name="Broomall S.M."/>
            <person name="McNew L.A."/>
            <person name="Daligault H."/>
            <person name="Chapman C."/>
            <person name="Bruce D."/>
            <person name="Karavis M."/>
            <person name="Krepps M."/>
            <person name="McGregor P.A."/>
            <person name="Hong C."/>
            <person name="Park K.H."/>
            <person name="Akmal A."/>
            <person name="Feldman A."/>
            <person name="Lin J.S."/>
            <person name="Chang W.E."/>
            <person name="Higgs B.W."/>
            <person name="Demirev P."/>
            <person name="Lindquist J."/>
            <person name="Liem A."/>
            <person name="Fochler E."/>
            <person name="Read T.D."/>
            <person name="Tapia R."/>
            <person name="Johnson S."/>
            <person name="Bishop-Lilly K.A."/>
            <person name="Detter C."/>
            <person name="Han C."/>
            <person name="Sozhamannan S."/>
            <person name="Rosenzweig C.N."/>
            <person name="Skowronski E.W."/>
        </authorList>
    </citation>
    <scope>NUCLEOTIDE SEQUENCE [LARGE SCALE GENOMIC DNA]</scope>
    <source>
        <strain evidence="12 13">AIT1</strain>
    </source>
</reference>
<keyword evidence="5 8" id="KW-0479">Metal-binding</keyword>
<keyword evidence="6 8" id="KW-0408">Iron</keyword>
<dbReference type="InterPro" id="IPR009078">
    <property type="entry name" value="Ferritin-like_SF"/>
</dbReference>
<evidence type="ECO:0000256" key="8">
    <source>
        <dbReference type="PIRNR" id="PIRNR002560"/>
    </source>
</evidence>
<dbReference type="InterPro" id="IPR008331">
    <property type="entry name" value="Ferritin_DPS_dom"/>
</dbReference>
<evidence type="ECO:0000256" key="10">
    <source>
        <dbReference type="RuleBase" id="RU000623"/>
    </source>
</evidence>
<dbReference type="OrthoDB" id="9800505at2"/>
<organism evidence="12 13">
    <name type="scientific">Aliidiomarina taiwanensis</name>
    <dbReference type="NCBI Taxonomy" id="946228"/>
    <lineage>
        <taxon>Bacteria</taxon>
        <taxon>Pseudomonadati</taxon>
        <taxon>Pseudomonadota</taxon>
        <taxon>Gammaproteobacteria</taxon>
        <taxon>Alteromonadales</taxon>
        <taxon>Idiomarinaceae</taxon>
        <taxon>Aliidiomarina</taxon>
    </lineage>
</organism>
<evidence type="ECO:0000313" key="13">
    <source>
        <dbReference type="Proteomes" id="UP000286976"/>
    </source>
</evidence>
<feature type="binding site" evidence="9">
    <location>
        <position position="130"/>
    </location>
    <ligand>
        <name>Fe cation</name>
        <dbReference type="ChEBI" id="CHEBI:24875"/>
        <label>2</label>
    </ligand>
</feature>
<evidence type="ECO:0000256" key="4">
    <source>
        <dbReference type="ARBA" id="ARBA00022617"/>
    </source>
</evidence>
<feature type="domain" description="Ferritin-like diiron" evidence="11">
    <location>
        <begin position="1"/>
        <end position="145"/>
    </location>
</feature>
<dbReference type="PANTHER" id="PTHR30295">
    <property type="entry name" value="BACTERIOFERRITIN"/>
    <property type="match status" value="1"/>
</dbReference>
<keyword evidence="13" id="KW-1185">Reference proteome</keyword>
<dbReference type="InterPro" id="IPR012347">
    <property type="entry name" value="Ferritin-like"/>
</dbReference>